<dbReference type="InterPro" id="IPR023803">
    <property type="entry name" value="Ribosomal_bS16_dom_sf"/>
</dbReference>
<dbReference type="EMBL" id="QLTW01000009">
    <property type="protein sequence ID" value="MBT9144478.1"/>
    <property type="molecule type" value="Genomic_DNA"/>
</dbReference>
<organism evidence="4 5">
    <name type="scientific">Psychracetigena formicireducens</name>
    <dbReference type="NCBI Taxonomy" id="2986056"/>
    <lineage>
        <taxon>Bacteria</taxon>
        <taxon>Bacillati</taxon>
        <taxon>Candidatus Lithacetigenota</taxon>
        <taxon>Candidatus Psychracetigena</taxon>
    </lineage>
</organism>
<protein>
    <recommendedName>
        <fullName evidence="3">Small ribosomal subunit protein bS16</fullName>
    </recommendedName>
</protein>
<evidence type="ECO:0000256" key="2">
    <source>
        <dbReference type="ARBA" id="ARBA00023274"/>
    </source>
</evidence>
<dbReference type="AlphaFoldDB" id="A0A9E2F6D4"/>
<dbReference type="HAMAP" id="MF_00385">
    <property type="entry name" value="Ribosomal_bS16"/>
    <property type="match status" value="1"/>
</dbReference>
<dbReference type="GO" id="GO:0015935">
    <property type="term" value="C:small ribosomal subunit"/>
    <property type="evidence" value="ECO:0007669"/>
    <property type="project" value="TreeGrafter"/>
</dbReference>
<accession>A0A9E2F6D4</accession>
<dbReference type="GO" id="GO:0003735">
    <property type="term" value="F:structural constituent of ribosome"/>
    <property type="evidence" value="ECO:0007669"/>
    <property type="project" value="InterPro"/>
</dbReference>
<reference evidence="4 5" key="1">
    <citation type="journal article" date="2021" name="bioRxiv">
        <title>Unique metabolic strategies in Hadean analogues reveal hints for primordial physiology.</title>
        <authorList>
            <person name="Nobu M.K."/>
            <person name="Nakai R."/>
            <person name="Tamazawa S."/>
            <person name="Mori H."/>
            <person name="Toyoda A."/>
            <person name="Ijiri A."/>
            <person name="Suzuki S."/>
            <person name="Kurokawa K."/>
            <person name="Kamagata Y."/>
            <person name="Tamaki H."/>
        </authorList>
    </citation>
    <scope>NUCLEOTIDE SEQUENCE [LARGE SCALE GENOMIC DNA]</scope>
    <source>
        <strain evidence="4">BS525</strain>
    </source>
</reference>
<proteinExistence type="inferred from homology"/>
<dbReference type="InterPro" id="IPR020592">
    <property type="entry name" value="Ribosomal_bS16_CS"/>
</dbReference>
<dbReference type="GO" id="GO:0006412">
    <property type="term" value="P:translation"/>
    <property type="evidence" value="ECO:0007669"/>
    <property type="project" value="UniProtKB-UniRule"/>
</dbReference>
<gene>
    <name evidence="3 4" type="primary">rpsP</name>
    <name evidence="4" type="ORF">DDT42_00319</name>
</gene>
<comment type="similarity">
    <text evidence="3">Belongs to the bacterial ribosomal protein bS16 family.</text>
</comment>
<dbReference type="GO" id="GO:0005737">
    <property type="term" value="C:cytoplasm"/>
    <property type="evidence" value="ECO:0007669"/>
    <property type="project" value="UniProtKB-ARBA"/>
</dbReference>
<dbReference type="SUPFAM" id="SSF54565">
    <property type="entry name" value="Ribosomal protein S16"/>
    <property type="match status" value="1"/>
</dbReference>
<dbReference type="Proteomes" id="UP000811545">
    <property type="component" value="Unassembled WGS sequence"/>
</dbReference>
<evidence type="ECO:0000313" key="4">
    <source>
        <dbReference type="EMBL" id="MBT9144478.1"/>
    </source>
</evidence>
<dbReference type="NCBIfam" id="TIGR00002">
    <property type="entry name" value="S16"/>
    <property type="match status" value="1"/>
</dbReference>
<sequence length="85" mass="9817">MITLAVRIRLSRIGRKHEAVFRMIAADSRNSRDGKFIEILGHYDPRRDPPKIELKEDRVLYWHKMGAKPTASSYSLIKKAGIELP</sequence>
<evidence type="ECO:0000313" key="5">
    <source>
        <dbReference type="Proteomes" id="UP000811545"/>
    </source>
</evidence>
<dbReference type="PANTHER" id="PTHR12919">
    <property type="entry name" value="30S RIBOSOMAL PROTEIN S16"/>
    <property type="match status" value="1"/>
</dbReference>
<keyword evidence="2 3" id="KW-0687">Ribonucleoprotein</keyword>
<comment type="caution">
    <text evidence="4">The sequence shown here is derived from an EMBL/GenBank/DDBJ whole genome shotgun (WGS) entry which is preliminary data.</text>
</comment>
<dbReference type="Pfam" id="PF00886">
    <property type="entry name" value="Ribosomal_S16"/>
    <property type="match status" value="1"/>
</dbReference>
<dbReference type="PANTHER" id="PTHR12919:SF20">
    <property type="entry name" value="SMALL RIBOSOMAL SUBUNIT PROTEIN BS16M"/>
    <property type="match status" value="1"/>
</dbReference>
<evidence type="ECO:0000256" key="3">
    <source>
        <dbReference type="HAMAP-Rule" id="MF_00385"/>
    </source>
</evidence>
<dbReference type="Gene3D" id="3.30.1320.10">
    <property type="match status" value="1"/>
</dbReference>
<name>A0A9E2F6D4_PSYF1</name>
<evidence type="ECO:0000256" key="1">
    <source>
        <dbReference type="ARBA" id="ARBA00022980"/>
    </source>
</evidence>
<dbReference type="PROSITE" id="PS00732">
    <property type="entry name" value="RIBOSOMAL_S16"/>
    <property type="match status" value="1"/>
</dbReference>
<keyword evidence="1 3" id="KW-0689">Ribosomal protein</keyword>
<dbReference type="InterPro" id="IPR000307">
    <property type="entry name" value="Ribosomal_bS16"/>
</dbReference>